<comment type="caution">
    <text evidence="3">The sequence shown here is derived from an EMBL/GenBank/DDBJ whole genome shotgun (WGS) entry which is preliminary data.</text>
</comment>
<protein>
    <recommendedName>
        <fullName evidence="2">HTH psq-type domain-containing protein</fullName>
    </recommendedName>
</protein>
<dbReference type="GO" id="GO:0003677">
    <property type="term" value="F:DNA binding"/>
    <property type="evidence" value="ECO:0007669"/>
    <property type="project" value="InterPro"/>
</dbReference>
<accession>A0A5B7IAJ5</accession>
<sequence length="97" mass="10988">MPPKRPATSPAMSPSTAKKKRKSLTLKVKLDIIHRHEERNPFVKEEVACMKVDQTNNTYFTLSLSHFNTLIRTQSVSPSVVKEQIAVMLLMVPSQPQ</sequence>
<name>A0A5B7IAJ5_PORTR</name>
<keyword evidence="4" id="KW-1185">Reference proteome</keyword>
<proteinExistence type="predicted"/>
<feature type="domain" description="HTH psq-type" evidence="2">
    <location>
        <begin position="18"/>
        <end position="48"/>
    </location>
</feature>
<gene>
    <name evidence="3" type="ORF">E2C01_075375</name>
</gene>
<dbReference type="AlphaFoldDB" id="A0A5B7IAJ5"/>
<feature type="region of interest" description="Disordered" evidence="1">
    <location>
        <begin position="1"/>
        <end position="22"/>
    </location>
</feature>
<evidence type="ECO:0000259" key="2">
    <source>
        <dbReference type="Pfam" id="PF04218"/>
    </source>
</evidence>
<dbReference type="Pfam" id="PF04218">
    <property type="entry name" value="CENP-B_N"/>
    <property type="match status" value="1"/>
</dbReference>
<dbReference type="Proteomes" id="UP000324222">
    <property type="component" value="Unassembled WGS sequence"/>
</dbReference>
<organism evidence="3 4">
    <name type="scientific">Portunus trituberculatus</name>
    <name type="common">Swimming crab</name>
    <name type="synonym">Neptunus trituberculatus</name>
    <dbReference type="NCBI Taxonomy" id="210409"/>
    <lineage>
        <taxon>Eukaryota</taxon>
        <taxon>Metazoa</taxon>
        <taxon>Ecdysozoa</taxon>
        <taxon>Arthropoda</taxon>
        <taxon>Crustacea</taxon>
        <taxon>Multicrustacea</taxon>
        <taxon>Malacostraca</taxon>
        <taxon>Eumalacostraca</taxon>
        <taxon>Eucarida</taxon>
        <taxon>Decapoda</taxon>
        <taxon>Pleocyemata</taxon>
        <taxon>Brachyura</taxon>
        <taxon>Eubrachyura</taxon>
        <taxon>Portunoidea</taxon>
        <taxon>Portunidae</taxon>
        <taxon>Portuninae</taxon>
        <taxon>Portunus</taxon>
    </lineage>
</organism>
<reference evidence="3 4" key="1">
    <citation type="submission" date="2019-05" db="EMBL/GenBank/DDBJ databases">
        <title>Another draft genome of Portunus trituberculatus and its Hox gene families provides insights of decapod evolution.</title>
        <authorList>
            <person name="Jeong J.-H."/>
            <person name="Song I."/>
            <person name="Kim S."/>
            <person name="Choi T."/>
            <person name="Kim D."/>
            <person name="Ryu S."/>
            <person name="Kim W."/>
        </authorList>
    </citation>
    <scope>NUCLEOTIDE SEQUENCE [LARGE SCALE GENOMIC DNA]</scope>
    <source>
        <tissue evidence="3">Muscle</tissue>
    </source>
</reference>
<dbReference type="InterPro" id="IPR007889">
    <property type="entry name" value="HTH_Psq"/>
</dbReference>
<evidence type="ECO:0000313" key="4">
    <source>
        <dbReference type="Proteomes" id="UP000324222"/>
    </source>
</evidence>
<evidence type="ECO:0000313" key="3">
    <source>
        <dbReference type="EMBL" id="MPC80782.1"/>
    </source>
</evidence>
<dbReference type="EMBL" id="VSRR010054997">
    <property type="protein sequence ID" value="MPC80782.1"/>
    <property type="molecule type" value="Genomic_DNA"/>
</dbReference>
<evidence type="ECO:0000256" key="1">
    <source>
        <dbReference type="SAM" id="MobiDB-lite"/>
    </source>
</evidence>